<sequence>MTTVRFRFSPQKAFAALHWMVAEHPGIDLHAALKACYFADKEHLNKYLRPIFGATYRAMKFGPVPLEIYEMAKGEALWLAEMNKENMPWELRGYRLARADNQCREDRNVLSDSEKECFSLGLTQSLGMTFNDRTEATHGSDWQKANLGFMRYEDMLDEGPDKSEIIHYLEENARFMKI</sequence>
<gene>
    <name evidence="2" type="ORF">CFBP5477_004900</name>
</gene>
<dbReference type="AlphaFoldDB" id="A0AAF0HA06"/>
<organism evidence="2 3">
    <name type="scientific">Agrobacterium larrymoorei</name>
    <dbReference type="NCBI Taxonomy" id="160699"/>
    <lineage>
        <taxon>Bacteria</taxon>
        <taxon>Pseudomonadati</taxon>
        <taxon>Pseudomonadota</taxon>
        <taxon>Alphaproteobacteria</taxon>
        <taxon>Hyphomicrobiales</taxon>
        <taxon>Rhizobiaceae</taxon>
        <taxon>Rhizobium/Agrobacterium group</taxon>
        <taxon>Agrobacterium</taxon>
    </lineage>
</organism>
<dbReference type="Proteomes" id="UP000298664">
    <property type="component" value="Chromosome Circular"/>
</dbReference>
<proteinExistence type="predicted"/>
<dbReference type="Pfam" id="PF13274">
    <property type="entry name" value="SocA_Panacea"/>
    <property type="match status" value="1"/>
</dbReference>
<feature type="domain" description="Antitoxin SocA-like Panacea" evidence="1">
    <location>
        <begin position="34"/>
        <end position="142"/>
    </location>
</feature>
<evidence type="ECO:0000313" key="3">
    <source>
        <dbReference type="Proteomes" id="UP000298664"/>
    </source>
</evidence>
<dbReference type="InterPro" id="IPR025272">
    <property type="entry name" value="SocA_Panacea"/>
</dbReference>
<dbReference type="RefSeq" id="WP_137393925.1">
    <property type="nucleotide sequence ID" value="NZ_CP124733.1"/>
</dbReference>
<name>A0AAF0HA06_9HYPH</name>
<evidence type="ECO:0000313" key="2">
    <source>
        <dbReference type="EMBL" id="WHA41972.1"/>
    </source>
</evidence>
<protein>
    <submittedName>
        <fullName evidence="2">Panacea domain-containing protein</fullName>
    </submittedName>
</protein>
<evidence type="ECO:0000259" key="1">
    <source>
        <dbReference type="Pfam" id="PF13274"/>
    </source>
</evidence>
<reference evidence="2" key="1">
    <citation type="submission" date="2023-05" db="EMBL/GenBank/DDBJ databases">
        <title>Complete genome sequence of Agrobacterium larrymoorei CFBP5477.</title>
        <authorList>
            <person name="Yen H.-C."/>
            <person name="Chou L."/>
            <person name="Lin Y.-C."/>
            <person name="Lai E.-M."/>
            <person name="Kuo C.-H."/>
        </authorList>
    </citation>
    <scope>NUCLEOTIDE SEQUENCE</scope>
    <source>
        <strain evidence="2">CFBP5477</strain>
    </source>
</reference>
<dbReference type="EMBL" id="CP124733">
    <property type="protein sequence ID" value="WHA41972.1"/>
    <property type="molecule type" value="Genomic_DNA"/>
</dbReference>
<accession>A0AAF0HA06</accession>